<evidence type="ECO:0000313" key="1">
    <source>
        <dbReference type="EMBL" id="NLR91118.1"/>
    </source>
</evidence>
<evidence type="ECO:0000313" key="2">
    <source>
        <dbReference type="Proteomes" id="UP000585050"/>
    </source>
</evidence>
<keyword evidence="2" id="KW-1185">Reference proteome</keyword>
<gene>
    <name evidence="1" type="ORF">HGP29_07865</name>
</gene>
<dbReference type="EMBL" id="JABAIL010000002">
    <property type="protein sequence ID" value="NLR91118.1"/>
    <property type="molecule type" value="Genomic_DNA"/>
</dbReference>
<sequence length="212" mass="25222">MKKLLFLICFIASINAWSQKKTVENEAKYFTNWMDKIVHLSEEQKKEMITLRTNFILDKHALKNSKVSTTLDRKQLNKEYWKERDKILTKDQRILLSTHLVTSREIKEINEIVSLDKDQKQSFYDTYQIVNFKLMKDKKEYGRYSDKYIETAQVAAIKKKEIINDLLLTGQKSKYDSYFDDLKQRKKHATFATAEEEIEIDGYNILEPIGFK</sequence>
<name>A0A7X8SJ76_9BACT</name>
<dbReference type="RefSeq" id="WP_168881818.1">
    <property type="nucleotide sequence ID" value="NZ_JABAIL010000002.1"/>
</dbReference>
<comment type="caution">
    <text evidence="1">The sequence shown here is derived from an EMBL/GenBank/DDBJ whole genome shotgun (WGS) entry which is preliminary data.</text>
</comment>
<dbReference type="AlphaFoldDB" id="A0A7X8SJ76"/>
<proteinExistence type="predicted"/>
<reference evidence="1 2" key="1">
    <citation type="submission" date="2020-04" db="EMBL/GenBank/DDBJ databases">
        <title>Flammeovirga sp. SR4, a novel species isolated from seawater.</title>
        <authorList>
            <person name="Wang X."/>
        </authorList>
    </citation>
    <scope>NUCLEOTIDE SEQUENCE [LARGE SCALE GENOMIC DNA]</scope>
    <source>
        <strain evidence="1 2">SR4</strain>
    </source>
</reference>
<dbReference type="Proteomes" id="UP000585050">
    <property type="component" value="Unassembled WGS sequence"/>
</dbReference>
<protein>
    <submittedName>
        <fullName evidence="1">Uncharacterized protein</fullName>
    </submittedName>
</protein>
<organism evidence="1 2">
    <name type="scientific">Flammeovirga agarivorans</name>
    <dbReference type="NCBI Taxonomy" id="2726742"/>
    <lineage>
        <taxon>Bacteria</taxon>
        <taxon>Pseudomonadati</taxon>
        <taxon>Bacteroidota</taxon>
        <taxon>Cytophagia</taxon>
        <taxon>Cytophagales</taxon>
        <taxon>Flammeovirgaceae</taxon>
        <taxon>Flammeovirga</taxon>
    </lineage>
</organism>
<accession>A0A7X8SJ76</accession>